<protein>
    <submittedName>
        <fullName evidence="2">Uncharacterized protein</fullName>
    </submittedName>
</protein>
<evidence type="ECO:0000256" key="1">
    <source>
        <dbReference type="SAM" id="MobiDB-lite"/>
    </source>
</evidence>
<keyword evidence="3" id="KW-1185">Reference proteome</keyword>
<dbReference type="Proteomes" id="UP000501690">
    <property type="component" value="Linkage Group LG8"/>
</dbReference>
<evidence type="ECO:0000313" key="3">
    <source>
        <dbReference type="Proteomes" id="UP000501690"/>
    </source>
</evidence>
<gene>
    <name evidence="2" type="ORF">DEO72_LG8g1765</name>
</gene>
<reference evidence="2 3" key="1">
    <citation type="submission" date="2019-04" db="EMBL/GenBank/DDBJ databases">
        <title>An improved genome assembly and genetic linkage map for asparagus bean, Vigna unguiculata ssp. sesquipedialis.</title>
        <authorList>
            <person name="Xia Q."/>
            <person name="Zhang R."/>
            <person name="Dong Y."/>
        </authorList>
    </citation>
    <scope>NUCLEOTIDE SEQUENCE [LARGE SCALE GENOMIC DNA]</scope>
    <source>
        <tissue evidence="2">Leaf</tissue>
    </source>
</reference>
<name>A0A4D6MQB2_VIGUN</name>
<feature type="region of interest" description="Disordered" evidence="1">
    <location>
        <begin position="97"/>
        <end position="123"/>
    </location>
</feature>
<proteinExistence type="predicted"/>
<evidence type="ECO:0000313" key="2">
    <source>
        <dbReference type="EMBL" id="QCE03740.1"/>
    </source>
</evidence>
<dbReference type="EMBL" id="CP039352">
    <property type="protein sequence ID" value="QCE03740.1"/>
    <property type="molecule type" value="Genomic_DNA"/>
</dbReference>
<sequence>MRRRRGCVFRWWSDGGDFGMKERERRECRCDSGVSRDGRRLTREDGGVLVQVLPEMLDCSGVLEWCDHGGFGQRDEWRRRRRDGGAMKKTRWLVHGGAGGSGSSVVRDGGRGTRGEDEDVAVPWYSSGDGVSDEGATGDGFPAWPVVVGRGCGDCGVGWCGRERERVRVRVLVV</sequence>
<organism evidence="2 3">
    <name type="scientific">Vigna unguiculata</name>
    <name type="common">Cowpea</name>
    <dbReference type="NCBI Taxonomy" id="3917"/>
    <lineage>
        <taxon>Eukaryota</taxon>
        <taxon>Viridiplantae</taxon>
        <taxon>Streptophyta</taxon>
        <taxon>Embryophyta</taxon>
        <taxon>Tracheophyta</taxon>
        <taxon>Spermatophyta</taxon>
        <taxon>Magnoliopsida</taxon>
        <taxon>eudicotyledons</taxon>
        <taxon>Gunneridae</taxon>
        <taxon>Pentapetalae</taxon>
        <taxon>rosids</taxon>
        <taxon>fabids</taxon>
        <taxon>Fabales</taxon>
        <taxon>Fabaceae</taxon>
        <taxon>Papilionoideae</taxon>
        <taxon>50 kb inversion clade</taxon>
        <taxon>NPAAA clade</taxon>
        <taxon>indigoferoid/millettioid clade</taxon>
        <taxon>Phaseoleae</taxon>
        <taxon>Vigna</taxon>
    </lineage>
</organism>
<dbReference type="AlphaFoldDB" id="A0A4D6MQB2"/>
<accession>A0A4D6MQB2</accession>